<dbReference type="AlphaFoldDB" id="A0A4U9U3B7"/>
<protein>
    <submittedName>
        <fullName evidence="1">Uncharacterized protein</fullName>
    </submittedName>
</protein>
<sequence>MDEIGLILMMASTNSCEQERSILSYSPHVCFSAGSLQFYLSQCQKGFYSSYGARFFHPVCAYCSLKDEWGSRERRLYKVYKENRAVRENQFLASLSQGCS</sequence>
<gene>
    <name evidence="1" type="ORF">NCTC12965_02527</name>
</gene>
<name>A0A4U9U3B7_SERFO</name>
<organism evidence="1">
    <name type="scientific">Serratia fonticola</name>
    <dbReference type="NCBI Taxonomy" id="47917"/>
    <lineage>
        <taxon>Bacteria</taxon>
        <taxon>Pseudomonadati</taxon>
        <taxon>Pseudomonadota</taxon>
        <taxon>Gammaproteobacteria</taxon>
        <taxon>Enterobacterales</taxon>
        <taxon>Yersiniaceae</taxon>
        <taxon>Serratia</taxon>
    </lineage>
</organism>
<accession>A0A4U9U3B7</accession>
<reference evidence="1" key="1">
    <citation type="submission" date="2019-05" db="EMBL/GenBank/DDBJ databases">
        <authorList>
            <consortium name="Pathogen Informatics"/>
        </authorList>
    </citation>
    <scope>NUCLEOTIDE SEQUENCE [LARGE SCALE GENOMIC DNA]</scope>
    <source>
        <strain evidence="1">NCTC12965</strain>
    </source>
</reference>
<evidence type="ECO:0000313" key="1">
    <source>
        <dbReference type="EMBL" id="VTR27340.1"/>
    </source>
</evidence>
<proteinExistence type="predicted"/>
<dbReference type="EMBL" id="CABEEZ010000051">
    <property type="protein sequence ID" value="VTR27340.1"/>
    <property type="molecule type" value="Genomic_DNA"/>
</dbReference>